<evidence type="ECO:0000259" key="7">
    <source>
        <dbReference type="Pfam" id="PF02826"/>
    </source>
</evidence>
<dbReference type="SUPFAM" id="SSF51735">
    <property type="entry name" value="NAD(P)-binding Rossmann-fold domains"/>
    <property type="match status" value="1"/>
</dbReference>
<dbReference type="Gene3D" id="3.40.50.720">
    <property type="entry name" value="NAD(P)-binding Rossmann-like Domain"/>
    <property type="match status" value="2"/>
</dbReference>
<dbReference type="Proteomes" id="UP000319818">
    <property type="component" value="Unassembled WGS sequence"/>
</dbReference>
<evidence type="ECO:0000256" key="3">
    <source>
        <dbReference type="ARBA" id="ARBA00023002"/>
    </source>
</evidence>
<dbReference type="InterPro" id="IPR006139">
    <property type="entry name" value="D-isomer_2_OHA_DH_cat_dom"/>
</dbReference>
<evidence type="ECO:0000256" key="1">
    <source>
        <dbReference type="ARBA" id="ARBA00005854"/>
    </source>
</evidence>
<keyword evidence="9" id="KW-1185">Reference proteome</keyword>
<dbReference type="InterPro" id="IPR006140">
    <property type="entry name" value="D-isomer_DH_NAD-bd"/>
</dbReference>
<organism evidence="8 9">
    <name type="scientific">Pseudonocardia cypriaca</name>
    <dbReference type="NCBI Taxonomy" id="882449"/>
    <lineage>
        <taxon>Bacteria</taxon>
        <taxon>Bacillati</taxon>
        <taxon>Actinomycetota</taxon>
        <taxon>Actinomycetes</taxon>
        <taxon>Pseudonocardiales</taxon>
        <taxon>Pseudonocardiaceae</taxon>
        <taxon>Pseudonocardia</taxon>
    </lineage>
</organism>
<feature type="domain" description="D-isomer specific 2-hydroxyacid dehydrogenase catalytic" evidence="6">
    <location>
        <begin position="17"/>
        <end position="314"/>
    </location>
</feature>
<comment type="caution">
    <text evidence="8">The sequence shown here is derived from an EMBL/GenBank/DDBJ whole genome shotgun (WGS) entry which is preliminary data.</text>
</comment>
<dbReference type="Pfam" id="PF00389">
    <property type="entry name" value="2-Hacid_dh"/>
    <property type="match status" value="1"/>
</dbReference>
<dbReference type="SUPFAM" id="SSF52283">
    <property type="entry name" value="Formate/glycerate dehydrogenase catalytic domain-like"/>
    <property type="match status" value="1"/>
</dbReference>
<keyword evidence="3 5" id="KW-0560">Oxidoreductase</keyword>
<evidence type="ECO:0000313" key="8">
    <source>
        <dbReference type="EMBL" id="TQM38326.1"/>
    </source>
</evidence>
<reference evidence="8 9" key="1">
    <citation type="submission" date="2019-06" db="EMBL/GenBank/DDBJ databases">
        <title>Sequencing the genomes of 1000 actinobacteria strains.</title>
        <authorList>
            <person name="Klenk H.-P."/>
        </authorList>
    </citation>
    <scope>NUCLEOTIDE SEQUENCE [LARGE SCALE GENOMIC DNA]</scope>
    <source>
        <strain evidence="8 9">DSM 45511</strain>
    </source>
</reference>
<feature type="domain" description="D-isomer specific 2-hydroxyacid dehydrogenase NAD-binding" evidence="7">
    <location>
        <begin position="109"/>
        <end position="282"/>
    </location>
</feature>
<dbReference type="Pfam" id="PF02826">
    <property type="entry name" value="2-Hacid_dh_C"/>
    <property type="match status" value="1"/>
</dbReference>
<dbReference type="GO" id="GO:0030267">
    <property type="term" value="F:glyoxylate reductase (NADPH) activity"/>
    <property type="evidence" value="ECO:0007669"/>
    <property type="project" value="TreeGrafter"/>
</dbReference>
<dbReference type="CDD" id="cd12156">
    <property type="entry name" value="HPPR"/>
    <property type="match status" value="1"/>
</dbReference>
<dbReference type="GO" id="GO:0051287">
    <property type="term" value="F:NAD binding"/>
    <property type="evidence" value="ECO:0007669"/>
    <property type="project" value="InterPro"/>
</dbReference>
<proteinExistence type="inferred from homology"/>
<dbReference type="InterPro" id="IPR036291">
    <property type="entry name" value="NAD(P)-bd_dom_sf"/>
</dbReference>
<comment type="similarity">
    <text evidence="1 5">Belongs to the D-isomer specific 2-hydroxyacid dehydrogenase family.</text>
</comment>
<dbReference type="FunFam" id="3.40.50.720:FF:000213">
    <property type="entry name" value="Putative 2-hydroxyacid dehydrogenase"/>
    <property type="match status" value="1"/>
</dbReference>
<keyword evidence="2" id="KW-0521">NADP</keyword>
<sequence length="315" mass="34110">MSRPTVLMPVPMHDVVVEGCEERFELLRLWEAADPDALLAERGADVRGLAVGGHRRIDATLFDRLPNLQIVANFGVGYDSVDVDAASERGVIVTNTPGVLDDEVADTAVALLLMTVRELAQAERYLRAGRWAAEGTYPLTDLTVTGRRLGILGLGRIGEAIARRAEPFGMTVGYHNRSEKDVPYRYYPSLLEMARDVDTLMVVVPGNAATRHLVDAEVLEALGPDGVLVNIGRGTVVDEVALIGALKTRTIRAAGLDVYEDEPNVPQELIDLDNAVLLPHVGSASKPTRRAMGQLVVDNLTSWFTEGRALTPVNG</sequence>
<dbReference type="GO" id="GO:0016618">
    <property type="term" value="F:hydroxypyruvate reductase [NAD(P)H] activity"/>
    <property type="evidence" value="ECO:0007669"/>
    <property type="project" value="TreeGrafter"/>
</dbReference>
<evidence type="ECO:0000256" key="4">
    <source>
        <dbReference type="ARBA" id="ARBA00023027"/>
    </source>
</evidence>
<dbReference type="AlphaFoldDB" id="A0A543FWV7"/>
<dbReference type="InterPro" id="IPR050223">
    <property type="entry name" value="D-isomer_2-hydroxyacid_DH"/>
</dbReference>
<evidence type="ECO:0000259" key="6">
    <source>
        <dbReference type="Pfam" id="PF00389"/>
    </source>
</evidence>
<protein>
    <submittedName>
        <fullName evidence="8">Lactate dehydrogenase-like 2-hydroxyacid dehydrogenase</fullName>
    </submittedName>
</protein>
<dbReference type="InterPro" id="IPR029752">
    <property type="entry name" value="D-isomer_DH_CS1"/>
</dbReference>
<evidence type="ECO:0000256" key="2">
    <source>
        <dbReference type="ARBA" id="ARBA00022857"/>
    </source>
</evidence>
<keyword evidence="4" id="KW-0520">NAD</keyword>
<dbReference type="EMBL" id="VFPH01000002">
    <property type="protein sequence ID" value="TQM38326.1"/>
    <property type="molecule type" value="Genomic_DNA"/>
</dbReference>
<dbReference type="GO" id="GO:0005829">
    <property type="term" value="C:cytosol"/>
    <property type="evidence" value="ECO:0007669"/>
    <property type="project" value="TreeGrafter"/>
</dbReference>
<dbReference type="PANTHER" id="PTHR10996:SF178">
    <property type="entry name" value="2-HYDROXYACID DEHYDROGENASE YGL185C-RELATED"/>
    <property type="match status" value="1"/>
</dbReference>
<evidence type="ECO:0000313" key="9">
    <source>
        <dbReference type="Proteomes" id="UP000319818"/>
    </source>
</evidence>
<dbReference type="PANTHER" id="PTHR10996">
    <property type="entry name" value="2-HYDROXYACID DEHYDROGENASE-RELATED"/>
    <property type="match status" value="1"/>
</dbReference>
<dbReference type="PROSITE" id="PS00065">
    <property type="entry name" value="D_2_HYDROXYACID_DH_1"/>
    <property type="match status" value="1"/>
</dbReference>
<gene>
    <name evidence="8" type="ORF">FB388_5557</name>
</gene>
<name>A0A543FWV7_9PSEU</name>
<evidence type="ECO:0000256" key="5">
    <source>
        <dbReference type="RuleBase" id="RU003719"/>
    </source>
</evidence>
<accession>A0A543FWV7</accession>
<dbReference type="OrthoDB" id="117809at2"/>